<protein>
    <recommendedName>
        <fullName evidence="2">Putative Flp pilus-assembly TadG-like N-terminal domain-containing protein</fullName>
    </recommendedName>
</protein>
<dbReference type="EMBL" id="RJSE01000003">
    <property type="protein sequence ID" value="RNL65127.1"/>
    <property type="molecule type" value="Genomic_DNA"/>
</dbReference>
<dbReference type="InterPro" id="IPR028087">
    <property type="entry name" value="Tad_N"/>
</dbReference>
<feature type="domain" description="Putative Flp pilus-assembly TadG-like N-terminal" evidence="2">
    <location>
        <begin position="12"/>
        <end position="55"/>
    </location>
</feature>
<name>A0A3N0CNS8_9ACTN</name>
<dbReference type="OrthoDB" id="3780094at2"/>
<proteinExistence type="predicted"/>
<dbReference type="AlphaFoldDB" id="A0A3N0CNS8"/>
<comment type="caution">
    <text evidence="3">The sequence shown here is derived from an EMBL/GenBank/DDBJ whole genome shotgun (WGS) entry which is preliminary data.</text>
</comment>
<accession>A0A3N0CNS8</accession>
<evidence type="ECO:0000259" key="2">
    <source>
        <dbReference type="Pfam" id="PF13400"/>
    </source>
</evidence>
<dbReference type="RefSeq" id="WP_123226231.1">
    <property type="nucleotide sequence ID" value="NZ_RJSE01000003.1"/>
</dbReference>
<dbReference type="Proteomes" id="UP000267128">
    <property type="component" value="Unassembled WGS sequence"/>
</dbReference>
<keyword evidence="1" id="KW-0472">Membrane</keyword>
<reference evidence="3 4" key="1">
    <citation type="submission" date="2018-11" db="EMBL/GenBank/DDBJ databases">
        <authorList>
            <person name="Li F."/>
        </authorList>
    </citation>
    <scope>NUCLEOTIDE SEQUENCE [LARGE SCALE GENOMIC DNA]</scope>
    <source>
        <strain evidence="3 4">Gsoil 097</strain>
    </source>
</reference>
<evidence type="ECO:0000313" key="4">
    <source>
        <dbReference type="Proteomes" id="UP000267128"/>
    </source>
</evidence>
<evidence type="ECO:0000313" key="3">
    <source>
        <dbReference type="EMBL" id="RNL65127.1"/>
    </source>
</evidence>
<organism evidence="3 4">
    <name type="scientific">Nocardioides marmoriginsengisoli</name>
    <dbReference type="NCBI Taxonomy" id="661483"/>
    <lineage>
        <taxon>Bacteria</taxon>
        <taxon>Bacillati</taxon>
        <taxon>Actinomycetota</taxon>
        <taxon>Actinomycetes</taxon>
        <taxon>Propionibacteriales</taxon>
        <taxon>Nocardioidaceae</taxon>
        <taxon>Nocardioides</taxon>
    </lineage>
</organism>
<evidence type="ECO:0000256" key="1">
    <source>
        <dbReference type="SAM" id="Phobius"/>
    </source>
</evidence>
<sequence length="608" mass="61363">MRWVERRRRETGAVAVMMALVICVVMIPLAGLAVDIGMQRVARGDMQAVADAAALDLGRKLGIGQTPTVADAVSSAAGSNGVVGGTETASYNAQQVKVPKMAVFLGYIEEDATFVSNQSLGCSGSPYNSYFKAVPANKSANAVLVTATGSASFRLMPGSGGVCRSAIGNAELKACMTMNSYAAALNSGDSTVLGPITKIIGTSIDTQVLSSSGILNADIEVLSFLNILKTQLGVGGFDEVLAANVTAAQVIAAQVAALNAQGATVAAQALQQQIGLHVPPGTTVNVGTLLGISQGVTAGLGATMNALDLAAAALQLANGNAPLHLTASSSNLTGLGLDVTVGSRPMNVCLGEGKKTMAQTSLRATADLNASGSLTGGVLNLVNALNGILSGVLGLLGALLGGDTYDLPVVTLGKLEANVSLASASGTVLSLACDGANPTSMSVREESSLLPATVTIPLMIKETRHYGGVLGIGRKTETVTSTLSVKLTTVPSADKSVTASLAIPGDYDKGKAGPSGDLSVGYLDPKIDIVTEGTFSNGYPLVNKLLVNLTQVANAVTANLIAPLLTTVVTPLLNALTTTLKTTLGLTVAGSNYTPRRTPSCGTPKLVG</sequence>
<keyword evidence="1" id="KW-0812">Transmembrane</keyword>
<gene>
    <name evidence="3" type="ORF">EFK50_03920</name>
</gene>
<feature type="transmembrane region" description="Helical" evidence="1">
    <location>
        <begin position="12"/>
        <end position="34"/>
    </location>
</feature>
<keyword evidence="1" id="KW-1133">Transmembrane helix</keyword>
<dbReference type="Pfam" id="PF13400">
    <property type="entry name" value="Tad"/>
    <property type="match status" value="1"/>
</dbReference>
<keyword evidence="4" id="KW-1185">Reference proteome</keyword>